<dbReference type="EMBL" id="JACHIW010000001">
    <property type="protein sequence ID" value="MBB5154984.1"/>
    <property type="molecule type" value="Genomic_DNA"/>
</dbReference>
<reference evidence="2 3" key="1">
    <citation type="submission" date="2020-08" db="EMBL/GenBank/DDBJ databases">
        <title>Sequencing the genomes of 1000 actinobacteria strains.</title>
        <authorList>
            <person name="Klenk H.-P."/>
        </authorList>
    </citation>
    <scope>NUCLEOTIDE SEQUENCE [LARGE SCALE GENOMIC DNA]</scope>
    <source>
        <strain evidence="2 3">DSM 45584</strain>
    </source>
</reference>
<evidence type="ECO:0000313" key="2">
    <source>
        <dbReference type="EMBL" id="MBB5154984.1"/>
    </source>
</evidence>
<organism evidence="2 3">
    <name type="scientific">Saccharopolyspora phatthalungensis</name>
    <dbReference type="NCBI Taxonomy" id="664693"/>
    <lineage>
        <taxon>Bacteria</taxon>
        <taxon>Bacillati</taxon>
        <taxon>Actinomycetota</taxon>
        <taxon>Actinomycetes</taxon>
        <taxon>Pseudonocardiales</taxon>
        <taxon>Pseudonocardiaceae</taxon>
        <taxon>Saccharopolyspora</taxon>
    </lineage>
</organism>
<accession>A0A840Q3A5</accession>
<feature type="domain" description="Helix-turn-helix" evidence="1">
    <location>
        <begin position="2"/>
        <end position="43"/>
    </location>
</feature>
<keyword evidence="3" id="KW-1185">Reference proteome</keyword>
<evidence type="ECO:0000313" key="3">
    <source>
        <dbReference type="Proteomes" id="UP000584374"/>
    </source>
</evidence>
<dbReference type="Proteomes" id="UP000584374">
    <property type="component" value="Unassembled WGS sequence"/>
</dbReference>
<comment type="caution">
    <text evidence="2">The sequence shown here is derived from an EMBL/GenBank/DDBJ whole genome shotgun (WGS) entry which is preliminary data.</text>
</comment>
<dbReference type="InterPro" id="IPR041657">
    <property type="entry name" value="HTH_17"/>
</dbReference>
<dbReference type="Pfam" id="PF12728">
    <property type="entry name" value="HTH_17"/>
    <property type="match status" value="1"/>
</dbReference>
<dbReference type="AlphaFoldDB" id="A0A840Q3A5"/>
<gene>
    <name evidence="2" type="ORF">BJ970_002518</name>
</gene>
<evidence type="ECO:0000259" key="1">
    <source>
        <dbReference type="Pfam" id="PF12728"/>
    </source>
</evidence>
<name>A0A840Q3A5_9PSEU</name>
<protein>
    <submittedName>
        <fullName evidence="2">Excisionase family DNA binding protein</fullName>
    </submittedName>
</protein>
<sequence length="119" mass="13256">MTEAAEILGYNRSHVHQLINEGKLPAGYAGNTVVLAEDTVRRYAVGERFSFPTLLVVHVYDNDADGWTEASRTAVAPDYEMPETFRLEDIAGVEDRSYRVELLDNQGKTLGIKTVEPVN</sequence>
<proteinExistence type="predicted"/>
<dbReference type="RefSeq" id="WP_184726406.1">
    <property type="nucleotide sequence ID" value="NZ_JACHIW010000001.1"/>
</dbReference>